<evidence type="ECO:0000313" key="1">
    <source>
        <dbReference type="Proteomes" id="UP000095286"/>
    </source>
</evidence>
<proteinExistence type="predicted"/>
<dbReference type="WBParaSite" id="RSKR_0001147200.1">
    <property type="protein sequence ID" value="RSKR_0001147200.1"/>
    <property type="gene ID" value="RSKR_0001147200"/>
</dbReference>
<organism evidence="1 2">
    <name type="scientific">Rhabditophanes sp. KR3021</name>
    <dbReference type="NCBI Taxonomy" id="114890"/>
    <lineage>
        <taxon>Eukaryota</taxon>
        <taxon>Metazoa</taxon>
        <taxon>Ecdysozoa</taxon>
        <taxon>Nematoda</taxon>
        <taxon>Chromadorea</taxon>
        <taxon>Rhabditida</taxon>
        <taxon>Tylenchina</taxon>
        <taxon>Panagrolaimomorpha</taxon>
        <taxon>Strongyloidoidea</taxon>
        <taxon>Alloionematidae</taxon>
        <taxon>Rhabditophanes</taxon>
    </lineage>
</organism>
<dbReference type="Proteomes" id="UP000095286">
    <property type="component" value="Unplaced"/>
</dbReference>
<sequence>MCAATFKPQSGLVYVGPGAKKEAELLGLGLPKLSTRQQSDVEELKRFAKDASVKHFLHQQNLAHQQNQLKVQQYAQALSLMARVYIGSISFEVREDQIKETFSSFGPIKSINMSWDALTGHHKGFAFLEFEVPEAAILAQETMNGRLMGGRNLKVGKPSNIPQAQPIIEMVMNEAKNYHRVYVASVHPDLSETDLIDVFTAFGVITKCQLAKQLGGKGHRGFGYLEFESASAAAEAIVGMNLFDLGGMPLRVGKCITPPDALTYVIPSSQSNLPAGTAMAAASVTAAIKEKEHVNRTAGTSPKSSNNSSSRENSLPPSVSDNSNDTPPTTNKRKRRGFGDQVAAVPPPKVVANPIAITHTPLTLSESISDLKNHSNNSLRNGKDTTAPKVNQIPLPSSTVSSWTTSTSYDKSKVITSEEDMDIENDTGRSTFNSAETSNDLAICDSFEDKLAVLAHNKPVKKELEDGDEKKRSSKRGSRGGRSKKNEKNDQSSKETTESSVNAAKTAGNLSDHIKETKANNEDVSIAQQEKCEIRGNEQRYQLMNKLMEKIKSSVVVLRNMVTPDEVDDNLDLEIREELSKFGKIDDIKFFKEPETDNIRIFVMFKEASEAVNAKEQLDKRYFGGRTISAGIYDQGLFNHGDLNGKL</sequence>
<evidence type="ECO:0000313" key="2">
    <source>
        <dbReference type="WBParaSite" id="RSKR_0001147200.1"/>
    </source>
</evidence>
<name>A0AC35UH42_9BILA</name>
<accession>A0AC35UH42</accession>
<reference evidence="2" key="1">
    <citation type="submission" date="2016-11" db="UniProtKB">
        <authorList>
            <consortium name="WormBaseParasite"/>
        </authorList>
    </citation>
    <scope>IDENTIFICATION</scope>
    <source>
        <strain evidence="2">KR3021</strain>
    </source>
</reference>
<protein>
    <submittedName>
        <fullName evidence="2">Poly(U)-binding-splicing factor PUF60</fullName>
    </submittedName>
</protein>